<dbReference type="Gene3D" id="3.40.50.300">
    <property type="entry name" value="P-loop containing nucleotide triphosphate hydrolases"/>
    <property type="match status" value="1"/>
</dbReference>
<evidence type="ECO:0000259" key="8">
    <source>
        <dbReference type="SMART" id="SM01074"/>
    </source>
</evidence>
<dbReference type="InterPro" id="IPR050311">
    <property type="entry name" value="ORC1/CDC6"/>
</dbReference>
<dbReference type="PANTHER" id="PTHR10763:SF22">
    <property type="entry name" value="ORC1-TYPE DNA REPLICATION PROTEIN"/>
    <property type="match status" value="1"/>
</dbReference>
<feature type="region of interest" description="Disordered" evidence="6">
    <location>
        <begin position="1"/>
        <end position="31"/>
    </location>
</feature>
<proteinExistence type="inferred from homology"/>
<feature type="binding site" evidence="5">
    <location>
        <position position="266"/>
    </location>
    <ligand>
        <name>ATP</name>
        <dbReference type="ChEBI" id="CHEBI:30616"/>
    </ligand>
</feature>
<comment type="similarity">
    <text evidence="1 5">Belongs to the CDC6/cdc18 family.</text>
</comment>
<sequence length="464" mass="51397">MPDDDMETPDDALSDSIEGTAADPPTADGSGQKTIRELLEEDSGKSVFVNRNLVEPDTIIDEERIVGRDDQLQAVVAYLKPALRDERPPNMLLYGPSGTGKSLIVNAVCGQIVELCESQDINFGVISLNCQPITTLDRAVYKLVETVAKDVGVKTGVPATGVSTEQKYERLYDLINTYYDSVIFILDEIDLLVGREDEPAYSKLLYQLSRAGKTDTIHGTVSVAALTNDPKFMENVDGRSESSFNPEDIPFSDYDANQLREILEHRRDAFRAGALSDDVIPLVAAFAAQSHGDARKGIDLFRKAGDLADRQNDEMVTESHVRDSQDEVDKDRMLTQIEGLSTQKKISLYATAAVAVHTAHATTSVPSPVGYQVYKWITELLDADQMTRETYIKYVKELNTYGIVDAERKSRGRGQGMHMEFSFSDNPQPILDLLAEDSRLSAIADETDHLKTIAQTKMQRFKSS</sequence>
<dbReference type="Pfam" id="PF09079">
    <property type="entry name" value="WHD_Cdc6"/>
    <property type="match status" value="1"/>
</dbReference>
<organism evidence="9 10">
    <name type="scientific">Haladaptatus paucihalophilus DX253</name>
    <dbReference type="NCBI Taxonomy" id="797209"/>
    <lineage>
        <taxon>Archaea</taxon>
        <taxon>Methanobacteriati</taxon>
        <taxon>Methanobacteriota</taxon>
        <taxon>Stenosarchaea group</taxon>
        <taxon>Halobacteria</taxon>
        <taxon>Halobacteriales</taxon>
        <taxon>Haladaptataceae</taxon>
        <taxon>Haladaptatus</taxon>
    </lineage>
</organism>
<dbReference type="Gene3D" id="1.10.8.60">
    <property type="match status" value="1"/>
</dbReference>
<dbReference type="Proteomes" id="UP000184203">
    <property type="component" value="Unassembled WGS sequence"/>
</dbReference>
<dbReference type="SUPFAM" id="SSF52540">
    <property type="entry name" value="P-loop containing nucleoside triphosphate hydrolases"/>
    <property type="match status" value="1"/>
</dbReference>
<dbReference type="Pfam" id="PF13191">
    <property type="entry name" value="AAA_16"/>
    <property type="match status" value="1"/>
</dbReference>
<dbReference type="Gene3D" id="1.10.10.10">
    <property type="entry name" value="Winged helix-like DNA-binding domain superfamily/Winged helix DNA-binding domain"/>
    <property type="match status" value="1"/>
</dbReference>
<feature type="domain" description="AAA+ ATPase" evidence="7">
    <location>
        <begin position="87"/>
        <end position="250"/>
    </location>
</feature>
<evidence type="ECO:0000256" key="3">
    <source>
        <dbReference type="ARBA" id="ARBA00022741"/>
    </source>
</evidence>
<dbReference type="InterPro" id="IPR055237">
    <property type="entry name" value="Cdc6_lid"/>
</dbReference>
<keyword evidence="3 5" id="KW-0547">Nucleotide-binding</keyword>
<dbReference type="SUPFAM" id="SSF46785">
    <property type="entry name" value="Winged helix' DNA-binding domain"/>
    <property type="match status" value="1"/>
</dbReference>
<evidence type="ECO:0000256" key="5">
    <source>
        <dbReference type="HAMAP-Rule" id="MF_01407"/>
    </source>
</evidence>
<evidence type="ECO:0000313" key="9">
    <source>
        <dbReference type="EMBL" id="SHL30586.1"/>
    </source>
</evidence>
<feature type="compositionally biased region" description="Acidic residues" evidence="6">
    <location>
        <begin position="1"/>
        <end position="13"/>
    </location>
</feature>
<dbReference type="InterPro" id="IPR027417">
    <property type="entry name" value="P-loop_NTPase"/>
</dbReference>
<dbReference type="SMART" id="SM00382">
    <property type="entry name" value="AAA"/>
    <property type="match status" value="1"/>
</dbReference>
<feature type="binding site" evidence="5">
    <location>
        <position position="254"/>
    </location>
    <ligand>
        <name>ATP</name>
        <dbReference type="ChEBI" id="CHEBI:30616"/>
    </ligand>
</feature>
<gene>
    <name evidence="9" type="ORF">SAMN05444342_3467</name>
</gene>
<dbReference type="CDD" id="cd08768">
    <property type="entry name" value="Cdc6_C"/>
    <property type="match status" value="1"/>
</dbReference>
<dbReference type="HAMAP" id="MF_01407">
    <property type="entry name" value="ORC1_type_DNA_replic_protein"/>
    <property type="match status" value="1"/>
</dbReference>
<comment type="function">
    <text evidence="5">Involved in regulation of DNA replication.</text>
</comment>
<name>A0A1M6ZJC9_HALPU</name>
<dbReference type="CDD" id="cd00009">
    <property type="entry name" value="AAA"/>
    <property type="match status" value="1"/>
</dbReference>
<keyword evidence="4 5" id="KW-0067">ATP-binding</keyword>
<dbReference type="InterPro" id="IPR036388">
    <property type="entry name" value="WH-like_DNA-bd_sf"/>
</dbReference>
<keyword evidence="10" id="KW-1185">Reference proteome</keyword>
<dbReference type="AlphaFoldDB" id="A0A1M6ZJC9"/>
<dbReference type="InterPro" id="IPR041664">
    <property type="entry name" value="AAA_16"/>
</dbReference>
<dbReference type="FunFam" id="3.40.50.300:FF:000930">
    <property type="entry name" value="ORC1-type DNA replication protein"/>
    <property type="match status" value="1"/>
</dbReference>
<keyword evidence="2 5" id="KW-0235">DNA replication</keyword>
<dbReference type="InterPro" id="IPR014277">
    <property type="entry name" value="Orc1/Cdc6_arc"/>
</dbReference>
<evidence type="ECO:0000256" key="2">
    <source>
        <dbReference type="ARBA" id="ARBA00022705"/>
    </source>
</evidence>
<feature type="binding site" evidence="5">
    <location>
        <begin position="99"/>
        <end position="103"/>
    </location>
    <ligand>
        <name>ATP</name>
        <dbReference type="ChEBI" id="CHEBI:30616"/>
    </ligand>
</feature>
<dbReference type="Pfam" id="PF22703">
    <property type="entry name" value="Cdc6_lid"/>
    <property type="match status" value="1"/>
</dbReference>
<dbReference type="InterPro" id="IPR015163">
    <property type="entry name" value="Cdc6_C"/>
</dbReference>
<evidence type="ECO:0000256" key="1">
    <source>
        <dbReference type="ARBA" id="ARBA00006184"/>
    </source>
</evidence>
<dbReference type="SMART" id="SM01074">
    <property type="entry name" value="Cdc6_C"/>
    <property type="match status" value="1"/>
</dbReference>
<evidence type="ECO:0000256" key="6">
    <source>
        <dbReference type="SAM" id="MobiDB-lite"/>
    </source>
</evidence>
<dbReference type="GO" id="GO:0006260">
    <property type="term" value="P:DNA replication"/>
    <property type="evidence" value="ECO:0007669"/>
    <property type="project" value="UniProtKB-UniRule"/>
</dbReference>
<protein>
    <recommendedName>
        <fullName evidence="5">ORC1-type DNA replication protein</fullName>
    </recommendedName>
</protein>
<dbReference type="EMBL" id="FRAN01000006">
    <property type="protein sequence ID" value="SHL30586.1"/>
    <property type="molecule type" value="Genomic_DNA"/>
</dbReference>
<dbReference type="InterPro" id="IPR036390">
    <property type="entry name" value="WH_DNA-bd_sf"/>
</dbReference>
<dbReference type="FunFam" id="1.10.8.60:FF:000073">
    <property type="entry name" value="ORC1-type DNA replication protein"/>
    <property type="match status" value="1"/>
</dbReference>
<feature type="domain" description="Cdc6 C-terminal" evidence="8">
    <location>
        <begin position="348"/>
        <end position="434"/>
    </location>
</feature>
<accession>A0A1M6ZJC9</accession>
<reference evidence="10" key="1">
    <citation type="submission" date="2016-11" db="EMBL/GenBank/DDBJ databases">
        <authorList>
            <person name="Varghese N."/>
            <person name="Submissions S."/>
        </authorList>
    </citation>
    <scope>NUCLEOTIDE SEQUENCE [LARGE SCALE GENOMIC DNA]</scope>
    <source>
        <strain evidence="10">DX253</strain>
    </source>
</reference>
<dbReference type="PANTHER" id="PTHR10763">
    <property type="entry name" value="CELL DIVISION CONTROL PROTEIN 6-RELATED"/>
    <property type="match status" value="1"/>
</dbReference>
<dbReference type="GO" id="GO:0005524">
    <property type="term" value="F:ATP binding"/>
    <property type="evidence" value="ECO:0007669"/>
    <property type="project" value="UniProtKB-UniRule"/>
</dbReference>
<dbReference type="NCBIfam" id="TIGR02928">
    <property type="entry name" value="orc1/cdc6 family replication initiation protein"/>
    <property type="match status" value="1"/>
</dbReference>
<evidence type="ECO:0000256" key="4">
    <source>
        <dbReference type="ARBA" id="ARBA00022840"/>
    </source>
</evidence>
<evidence type="ECO:0000313" key="10">
    <source>
        <dbReference type="Proteomes" id="UP000184203"/>
    </source>
</evidence>
<evidence type="ECO:0000259" key="7">
    <source>
        <dbReference type="SMART" id="SM00382"/>
    </source>
</evidence>
<dbReference type="InterPro" id="IPR003593">
    <property type="entry name" value="AAA+_ATPase"/>
</dbReference>